<evidence type="ECO:0000256" key="4">
    <source>
        <dbReference type="ARBA" id="ARBA00022777"/>
    </source>
</evidence>
<evidence type="ECO:0000313" key="7">
    <source>
        <dbReference type="EMBL" id="OAA51088.1"/>
    </source>
</evidence>
<protein>
    <submittedName>
        <fullName evidence="7">Protein kinase-like protein</fullName>
    </submittedName>
</protein>
<dbReference type="PANTHER" id="PTHR45646">
    <property type="entry name" value="SERINE/THREONINE-PROTEIN KINASE DOA-RELATED"/>
    <property type="match status" value="1"/>
</dbReference>
<dbReference type="SUPFAM" id="SSF56112">
    <property type="entry name" value="Protein kinase-like (PK-like)"/>
    <property type="match status" value="1"/>
</dbReference>
<keyword evidence="2" id="KW-0808">Transferase</keyword>
<dbReference type="InterPro" id="IPR000719">
    <property type="entry name" value="Prot_kinase_dom"/>
</dbReference>
<comment type="caution">
    <text evidence="7">The sequence shown here is derived from an EMBL/GenBank/DDBJ whole genome shotgun (WGS) entry which is preliminary data.</text>
</comment>
<gene>
    <name evidence="7" type="ORF">BBO_01035</name>
</gene>
<dbReference type="AlphaFoldDB" id="A0A162JZ52"/>
<evidence type="ECO:0000256" key="5">
    <source>
        <dbReference type="ARBA" id="ARBA00022840"/>
    </source>
</evidence>
<keyword evidence="4 7" id="KW-0418">Kinase</keyword>
<accession>A0A162JZ52</accession>
<dbReference type="InterPro" id="IPR051175">
    <property type="entry name" value="CLK_kinases"/>
</dbReference>
<organism evidence="7 8">
    <name type="scientific">Beauveria brongniartii RCEF 3172</name>
    <dbReference type="NCBI Taxonomy" id="1081107"/>
    <lineage>
        <taxon>Eukaryota</taxon>
        <taxon>Fungi</taxon>
        <taxon>Dikarya</taxon>
        <taxon>Ascomycota</taxon>
        <taxon>Pezizomycotina</taxon>
        <taxon>Sordariomycetes</taxon>
        <taxon>Hypocreomycetidae</taxon>
        <taxon>Hypocreales</taxon>
        <taxon>Cordycipitaceae</taxon>
        <taxon>Beauveria</taxon>
        <taxon>Beauveria brongniartii</taxon>
    </lineage>
</organism>
<dbReference type="EMBL" id="AZHA01000002">
    <property type="protein sequence ID" value="OAA51088.1"/>
    <property type="molecule type" value="Genomic_DNA"/>
</dbReference>
<name>A0A162JZ52_9HYPO</name>
<evidence type="ECO:0000259" key="6">
    <source>
        <dbReference type="PROSITE" id="PS50011"/>
    </source>
</evidence>
<dbReference type="Gene3D" id="1.10.510.10">
    <property type="entry name" value="Transferase(Phosphotransferase) domain 1"/>
    <property type="match status" value="1"/>
</dbReference>
<keyword evidence="3" id="KW-0547">Nucleotide-binding</keyword>
<dbReference type="PROSITE" id="PS50011">
    <property type="entry name" value="PROTEIN_KINASE_DOM"/>
    <property type="match status" value="1"/>
</dbReference>
<evidence type="ECO:0000256" key="2">
    <source>
        <dbReference type="ARBA" id="ARBA00022679"/>
    </source>
</evidence>
<reference evidence="7 8" key="1">
    <citation type="journal article" date="2016" name="Genome Biol. Evol.">
        <title>Divergent and convergent evolution of fungal pathogenicity.</title>
        <authorList>
            <person name="Shang Y."/>
            <person name="Xiao G."/>
            <person name="Zheng P."/>
            <person name="Cen K."/>
            <person name="Zhan S."/>
            <person name="Wang C."/>
        </authorList>
    </citation>
    <scope>NUCLEOTIDE SEQUENCE [LARGE SCALE GENOMIC DNA]</scope>
    <source>
        <strain evidence="7 8">RCEF 3172</strain>
    </source>
</reference>
<evidence type="ECO:0000256" key="3">
    <source>
        <dbReference type="ARBA" id="ARBA00022741"/>
    </source>
</evidence>
<keyword evidence="5" id="KW-0067">ATP-binding</keyword>
<dbReference type="InterPro" id="IPR011009">
    <property type="entry name" value="Kinase-like_dom_sf"/>
</dbReference>
<keyword evidence="8" id="KW-1185">Reference proteome</keyword>
<dbReference type="Pfam" id="PF00069">
    <property type="entry name" value="Pkinase"/>
    <property type="match status" value="1"/>
</dbReference>
<keyword evidence="1" id="KW-0723">Serine/threonine-protein kinase</keyword>
<dbReference type="GO" id="GO:0004674">
    <property type="term" value="F:protein serine/threonine kinase activity"/>
    <property type="evidence" value="ECO:0007669"/>
    <property type="project" value="UniProtKB-KW"/>
</dbReference>
<sequence length="98" mass="11246">MPLVYRDPEVILGMEWSSNVDIWSVGVLVWDLLEGKRLLLTKNDGTNDDEQHLAEMVAFIGPRLWNFCKEVRDALAISMNPVIGGGLFQFRRRLWKSA</sequence>
<dbReference type="OrthoDB" id="4864229at2759"/>
<proteinExistence type="predicted"/>
<dbReference type="PANTHER" id="PTHR45646:SF11">
    <property type="entry name" value="SERINE_THREONINE-PROTEIN KINASE DOA"/>
    <property type="match status" value="1"/>
</dbReference>
<dbReference type="GO" id="GO:0043484">
    <property type="term" value="P:regulation of RNA splicing"/>
    <property type="evidence" value="ECO:0007669"/>
    <property type="project" value="TreeGrafter"/>
</dbReference>
<feature type="domain" description="Protein kinase" evidence="6">
    <location>
        <begin position="1"/>
        <end position="98"/>
    </location>
</feature>
<dbReference type="GO" id="GO:0005524">
    <property type="term" value="F:ATP binding"/>
    <property type="evidence" value="ECO:0007669"/>
    <property type="project" value="UniProtKB-KW"/>
</dbReference>
<dbReference type="Proteomes" id="UP000076863">
    <property type="component" value="Unassembled WGS sequence"/>
</dbReference>
<evidence type="ECO:0000256" key="1">
    <source>
        <dbReference type="ARBA" id="ARBA00022527"/>
    </source>
</evidence>
<evidence type="ECO:0000313" key="8">
    <source>
        <dbReference type="Proteomes" id="UP000076863"/>
    </source>
</evidence>
<dbReference type="GO" id="GO:0005634">
    <property type="term" value="C:nucleus"/>
    <property type="evidence" value="ECO:0007669"/>
    <property type="project" value="TreeGrafter"/>
</dbReference>